<feature type="region of interest" description="Disordered" evidence="1">
    <location>
        <begin position="20"/>
        <end position="41"/>
    </location>
</feature>
<dbReference type="EMBL" id="JADLQN010000002">
    <property type="protein sequence ID" value="MBF6356243.1"/>
    <property type="molecule type" value="Genomic_DNA"/>
</dbReference>
<dbReference type="Proteomes" id="UP000707731">
    <property type="component" value="Unassembled WGS sequence"/>
</dbReference>
<evidence type="ECO:0000313" key="2">
    <source>
        <dbReference type="EMBL" id="MBF6356243.1"/>
    </source>
</evidence>
<name>A0ABS0DCN7_9NOCA</name>
<evidence type="ECO:0000313" key="3">
    <source>
        <dbReference type="Proteomes" id="UP000707731"/>
    </source>
</evidence>
<dbReference type="RefSeq" id="WP_195003050.1">
    <property type="nucleotide sequence ID" value="NZ_JADLQN010000002.1"/>
</dbReference>
<accession>A0ABS0DCN7</accession>
<evidence type="ECO:0000256" key="1">
    <source>
        <dbReference type="SAM" id="MobiDB-lite"/>
    </source>
</evidence>
<proteinExistence type="predicted"/>
<keyword evidence="3" id="KW-1185">Reference proteome</keyword>
<sequence>MGADTLHEVDRQRKLAELRRRMAAVPSRGDAPAGRRPAARERREMLPVPPALADLLPGGGLGAGTVVSYTGARSLLAGMLAAATAHGKHAAVAGLPGFGLLAAAEMGADLGRLAVIPEPGPDPVEIAAVLLDGIDLIVLGLRGARVPPSRARVIAARARAEGATLVVTDGHWPEATARVDARIAGYAGLGAGHGRLRSFCLDVAVAHRAGPPRRGRIELRPDGGRVEWFAVGGERTSGDLPVAREAVS</sequence>
<protein>
    <submittedName>
        <fullName evidence="2">Uncharacterized protein</fullName>
    </submittedName>
</protein>
<reference evidence="2 3" key="1">
    <citation type="submission" date="2020-10" db="EMBL/GenBank/DDBJ databases">
        <title>Identification of Nocardia species via Next-generation sequencing and recognition of intraspecies genetic diversity.</title>
        <authorList>
            <person name="Li P."/>
            <person name="Li P."/>
            <person name="Lu B."/>
        </authorList>
    </citation>
    <scope>NUCLEOTIDE SEQUENCE [LARGE SCALE GENOMIC DNA]</scope>
    <source>
        <strain evidence="2 3">BJ06-0143</strain>
    </source>
</reference>
<comment type="caution">
    <text evidence="2">The sequence shown here is derived from an EMBL/GenBank/DDBJ whole genome shotgun (WGS) entry which is preliminary data.</text>
</comment>
<organism evidence="2 3">
    <name type="scientific">Nocardia higoensis</name>
    <dbReference type="NCBI Taxonomy" id="228599"/>
    <lineage>
        <taxon>Bacteria</taxon>
        <taxon>Bacillati</taxon>
        <taxon>Actinomycetota</taxon>
        <taxon>Actinomycetes</taxon>
        <taxon>Mycobacteriales</taxon>
        <taxon>Nocardiaceae</taxon>
        <taxon>Nocardia</taxon>
    </lineage>
</organism>
<gene>
    <name evidence="2" type="ORF">IU449_17120</name>
</gene>